<dbReference type="GO" id="GO:1903373">
    <property type="term" value="P:positive regulation of endoplasmic reticulum tubular network organization"/>
    <property type="evidence" value="ECO:0007669"/>
    <property type="project" value="UniProtKB-UniRule"/>
</dbReference>
<feature type="compositionally biased region" description="Polar residues" evidence="2">
    <location>
        <begin position="189"/>
        <end position="205"/>
    </location>
</feature>
<dbReference type="GO" id="GO:0071788">
    <property type="term" value="P:endoplasmic reticulum tubular network maintenance"/>
    <property type="evidence" value="ECO:0007669"/>
    <property type="project" value="UniProtKB-UniRule"/>
</dbReference>
<comment type="subcellular location">
    <subcellularLocation>
        <location evidence="1">Endoplasmic reticulum membrane</location>
        <topology evidence="1">Multi-pass membrane protein</topology>
    </subcellularLocation>
</comment>
<feature type="region of interest" description="Disordered" evidence="2">
    <location>
        <begin position="151"/>
        <end position="216"/>
    </location>
</feature>
<keyword evidence="1" id="KW-0862">Zinc</keyword>
<dbReference type="PANTHER" id="PTHR22166:SF12">
    <property type="entry name" value="ENDOPLASMIC RETICULUM JUNCTION FORMATION PROTEIN LUNAPARK"/>
    <property type="match status" value="1"/>
</dbReference>
<evidence type="ECO:0000259" key="3">
    <source>
        <dbReference type="Pfam" id="PF10058"/>
    </source>
</evidence>
<comment type="similarity">
    <text evidence="1">Belongs to the lunapark family.</text>
</comment>
<name>A0A8H7F2I9_AGABI</name>
<keyword evidence="1" id="KW-0479">Metal-binding</keyword>
<dbReference type="GO" id="GO:0098826">
    <property type="term" value="C:endoplasmic reticulum tubular network membrane"/>
    <property type="evidence" value="ECO:0007669"/>
    <property type="project" value="UniProtKB-UniRule"/>
</dbReference>
<dbReference type="AlphaFoldDB" id="A0A8H7F2I9"/>
<comment type="function">
    <text evidence="1">Plays a role in determining ER morphology.</text>
</comment>
<feature type="transmembrane region" description="Helical" evidence="1">
    <location>
        <begin position="45"/>
        <end position="65"/>
    </location>
</feature>
<evidence type="ECO:0000256" key="1">
    <source>
        <dbReference type="RuleBase" id="RU367073"/>
    </source>
</evidence>
<accession>A0A8H7F2I9</accession>
<protein>
    <recommendedName>
        <fullName evidence="1">Endoplasmic reticulum junction formation protein lunapark</fullName>
    </recommendedName>
</protein>
<evidence type="ECO:0000256" key="2">
    <source>
        <dbReference type="SAM" id="MobiDB-lite"/>
    </source>
</evidence>
<dbReference type="EMBL" id="JABXXO010000006">
    <property type="protein sequence ID" value="KAF7775616.1"/>
    <property type="molecule type" value="Genomic_DNA"/>
</dbReference>
<dbReference type="InterPro" id="IPR040115">
    <property type="entry name" value="Lnp"/>
</dbReference>
<keyword evidence="1" id="KW-0863">Zinc-finger</keyword>
<dbReference type="PANTHER" id="PTHR22166">
    <property type="entry name" value="ENDOPLASMIC RETICULUM JUNCTION FORMATION PROTEIN LUNAPARK"/>
    <property type="match status" value="1"/>
</dbReference>
<organism evidence="4 5">
    <name type="scientific">Agaricus bisporus var. burnettii</name>
    <dbReference type="NCBI Taxonomy" id="192524"/>
    <lineage>
        <taxon>Eukaryota</taxon>
        <taxon>Fungi</taxon>
        <taxon>Dikarya</taxon>
        <taxon>Basidiomycota</taxon>
        <taxon>Agaricomycotina</taxon>
        <taxon>Agaricomycetes</taxon>
        <taxon>Agaricomycetidae</taxon>
        <taxon>Agaricales</taxon>
        <taxon>Agaricineae</taxon>
        <taxon>Agaricaceae</taxon>
        <taxon>Agaricus</taxon>
    </lineage>
</organism>
<comment type="caution">
    <text evidence="4">The sequence shown here is derived from an EMBL/GenBank/DDBJ whole genome shotgun (WGS) entry which is preliminary data.</text>
</comment>
<dbReference type="Pfam" id="PF10058">
    <property type="entry name" value="Zn_ribbon_10"/>
    <property type="match status" value="1"/>
</dbReference>
<feature type="compositionally biased region" description="Low complexity" evidence="2">
    <location>
        <begin position="154"/>
        <end position="164"/>
    </location>
</feature>
<dbReference type="Proteomes" id="UP000629468">
    <property type="component" value="Unassembled WGS sequence"/>
</dbReference>
<keyword evidence="1" id="KW-0812">Transmembrane</keyword>
<evidence type="ECO:0000313" key="4">
    <source>
        <dbReference type="EMBL" id="KAF7775616.1"/>
    </source>
</evidence>
<sequence>MAFLARLFIKKKDDDFETVLASLASDIHKRQVKLSEIRLREKRSTLLATLYTLLVWLVYTSLWYLNVLPSLFPPTGGHSSIFEKVVRGVPVFIGPIIILFNRRIVQVWYTRKADAEEKTLQNLMRQRRSKVEEIKKKTNFNSMVKLFQEYDEPSTGTTGTTSATPLRRRALHNQGPTTPQPRPAVGPISQPQTPVTTASQAQLTPVLSPRPMAPPRRRWYDKIADALLGDDDHEVGSPSSRYALICERCFTHNGLIKESMWEDAQFICRNSNCNHLNRSARSKRTDPNSNVPSQYNTPSPRPSNRHSPSASPSSQQHPTSFAPKVTPTDGSDPDAPTVDSIDAGVMEVDA</sequence>
<proteinExistence type="inferred from homology"/>
<keyword evidence="1" id="KW-0256">Endoplasmic reticulum</keyword>
<dbReference type="InterPro" id="IPR019273">
    <property type="entry name" value="Lunapark_Znf"/>
</dbReference>
<feature type="compositionally biased region" description="Low complexity" evidence="2">
    <location>
        <begin position="305"/>
        <end position="320"/>
    </location>
</feature>
<gene>
    <name evidence="4" type="ORF">Agabi119p4_4009</name>
</gene>
<feature type="transmembrane region" description="Helical" evidence="1">
    <location>
        <begin position="85"/>
        <end position="102"/>
    </location>
</feature>
<feature type="domain" description="Lunapark zinc ribbon" evidence="3">
    <location>
        <begin position="219"/>
        <end position="277"/>
    </location>
</feature>
<keyword evidence="1" id="KW-0472">Membrane</keyword>
<reference evidence="4 5" key="1">
    <citation type="journal article" name="Sci. Rep.">
        <title>Telomere-to-telomere assembled and centromere annotated genomes of the two main subspecies of the button mushroom Agaricus bisporus reveal especially polymorphic chromosome ends.</title>
        <authorList>
            <person name="Sonnenberg A.S.M."/>
            <person name="Sedaghat-Telgerd N."/>
            <person name="Lavrijssen B."/>
            <person name="Ohm R.A."/>
            <person name="Hendrickx P.M."/>
            <person name="Scholtmeijer K."/>
            <person name="Baars J.J.P."/>
            <person name="van Peer A."/>
        </authorList>
    </citation>
    <scope>NUCLEOTIDE SEQUENCE [LARGE SCALE GENOMIC DNA]</scope>
    <source>
        <strain evidence="4 5">H119_p4</strain>
    </source>
</reference>
<evidence type="ECO:0000313" key="5">
    <source>
        <dbReference type="Proteomes" id="UP000629468"/>
    </source>
</evidence>
<feature type="region of interest" description="Disordered" evidence="2">
    <location>
        <begin position="278"/>
        <end position="350"/>
    </location>
</feature>
<dbReference type="GO" id="GO:0008270">
    <property type="term" value="F:zinc ion binding"/>
    <property type="evidence" value="ECO:0007669"/>
    <property type="project" value="UniProtKB-KW"/>
</dbReference>
<keyword evidence="1" id="KW-1133">Transmembrane helix</keyword>
<comment type="domain">
    <text evidence="1">The C4-type zinc finger motif is necessary both for its ER three-way tubular junction localization and formation.</text>
</comment>